<accession>A0A834XZX8</accession>
<keyword evidence="6" id="KW-0862">Zinc</keyword>
<dbReference type="SUPFAM" id="SSF144232">
    <property type="entry name" value="HIT/MYND zinc finger-like"/>
    <property type="match status" value="1"/>
</dbReference>
<dbReference type="AlphaFoldDB" id="A0A834XZX8"/>
<evidence type="ECO:0000256" key="1">
    <source>
        <dbReference type="ARBA" id="ARBA00022603"/>
    </source>
</evidence>
<feature type="domain" description="SET" evidence="8">
    <location>
        <begin position="176"/>
        <end position="462"/>
    </location>
</feature>
<dbReference type="Gene3D" id="2.170.270.10">
    <property type="entry name" value="SET domain"/>
    <property type="match status" value="2"/>
</dbReference>
<evidence type="ECO:0000256" key="5">
    <source>
        <dbReference type="ARBA" id="ARBA00022771"/>
    </source>
</evidence>
<evidence type="ECO:0000256" key="3">
    <source>
        <dbReference type="ARBA" id="ARBA00022691"/>
    </source>
</evidence>
<dbReference type="EMBL" id="JACMRX010000002">
    <property type="protein sequence ID" value="KAF7995322.1"/>
    <property type="molecule type" value="Genomic_DNA"/>
</dbReference>
<dbReference type="PANTHER" id="PTHR46165:SF2">
    <property type="entry name" value="SET AND MYND DOMAIN-CONTAINING PROTEIN 4"/>
    <property type="match status" value="1"/>
</dbReference>
<protein>
    <recommendedName>
        <fullName evidence="12">SET and MYND domain-containing protein 4</fullName>
    </recommendedName>
</protein>
<evidence type="ECO:0000259" key="9">
    <source>
        <dbReference type="PROSITE" id="PS50865"/>
    </source>
</evidence>
<dbReference type="PROSITE" id="PS50280">
    <property type="entry name" value="SET"/>
    <property type="match status" value="1"/>
</dbReference>
<dbReference type="SUPFAM" id="SSF48452">
    <property type="entry name" value="TPR-like"/>
    <property type="match status" value="1"/>
</dbReference>
<dbReference type="GO" id="GO:0032259">
    <property type="term" value="P:methylation"/>
    <property type="evidence" value="ECO:0007669"/>
    <property type="project" value="UniProtKB-KW"/>
</dbReference>
<dbReference type="OrthoDB" id="5945798at2759"/>
<dbReference type="PANTHER" id="PTHR46165">
    <property type="entry name" value="SET AND MYND DOMAIN-CONTAINING PROTEIN 4"/>
    <property type="match status" value="1"/>
</dbReference>
<dbReference type="PROSITE" id="PS50865">
    <property type="entry name" value="ZF_MYND_2"/>
    <property type="match status" value="1"/>
</dbReference>
<dbReference type="Gene3D" id="6.10.140.2220">
    <property type="match status" value="1"/>
</dbReference>
<dbReference type="GO" id="GO:0008270">
    <property type="term" value="F:zinc ion binding"/>
    <property type="evidence" value="ECO:0007669"/>
    <property type="project" value="UniProtKB-KW"/>
</dbReference>
<keyword evidence="11" id="KW-1185">Reference proteome</keyword>
<keyword evidence="1" id="KW-0489">Methyltransferase</keyword>
<reference evidence="10 11" key="1">
    <citation type="submission" date="2020-08" db="EMBL/GenBank/DDBJ databases">
        <title>Aphidius gifuensis genome sequencing and assembly.</title>
        <authorList>
            <person name="Du Z."/>
        </authorList>
    </citation>
    <scope>NUCLEOTIDE SEQUENCE [LARGE SCALE GENOMIC DNA]</scope>
    <source>
        <strain evidence="10">YNYX2018</strain>
        <tissue evidence="10">Adults</tissue>
    </source>
</reference>
<dbReference type="InterPro" id="IPR046341">
    <property type="entry name" value="SET_dom_sf"/>
</dbReference>
<dbReference type="GO" id="GO:0008276">
    <property type="term" value="F:protein methyltransferase activity"/>
    <property type="evidence" value="ECO:0007669"/>
    <property type="project" value="UniProtKB-ARBA"/>
</dbReference>
<keyword evidence="3" id="KW-0949">S-adenosyl-L-methionine</keyword>
<keyword evidence="5 7" id="KW-0863">Zinc-finger</keyword>
<keyword evidence="2" id="KW-0808">Transferase</keyword>
<evidence type="ECO:0000256" key="4">
    <source>
        <dbReference type="ARBA" id="ARBA00022723"/>
    </source>
</evidence>
<evidence type="ECO:0000256" key="2">
    <source>
        <dbReference type="ARBA" id="ARBA00022679"/>
    </source>
</evidence>
<comment type="caution">
    <text evidence="10">The sequence shown here is derived from an EMBL/GenBank/DDBJ whole genome shotgun (WGS) entry which is preliminary data.</text>
</comment>
<dbReference type="InterPro" id="IPR019734">
    <property type="entry name" value="TPR_rpt"/>
</dbReference>
<keyword evidence="4" id="KW-0479">Metal-binding</keyword>
<dbReference type="Pfam" id="PF01753">
    <property type="entry name" value="zf-MYND"/>
    <property type="match status" value="1"/>
</dbReference>
<sequence length="571" mass="64733">MDVIQNIILTIKAKNSSHVGYGLQSEFESLVCGVLQNMAKSPMPLLKIEKKNNIDSVKYRADGNEYFVGGDDNRAIESYTKSLAYADTDLNKAYAYANRSAALYRKKLFKECIADITRAIELNYPLDKRNKLEERAAKAIEEINDNDENKNKNKNLNSKVMSVPYGASNEAPANSAGVKISYSHDYGRHLVATCNFKPGDITTIEQPYCWVIYQDKFYTHCHYCLERCFNLIPCSECPIAQYCSPECKNLSWDIGHNIECSILSVLINLLNMDEDKVRMVMKITRLLLTVTSNGTKINELREDLKIAEKNSDVRTAGFTDKFMLDSKSPRSALSLATNVTTRPLIGISAFACISALSIMLISTQTTFFGKKLNIEELKYLNKYPDIKFCGSLLLRACVITSSNCFSIQPEPGIKSGSGLYVAHSLYNHSCAPNTFRHFQGLTMITRAVEPIYPGQQIFTGYGADYSYMPKTQRKKKLMDEYFFDCNCPGCINDWPTYNDILKNHIGSISNNKNIVQQLKPFRKRLIDNKFDIEAVKEVINILHNQVKVKPCEEILHAVHYLRTYYLGKLHS</sequence>
<evidence type="ECO:0000259" key="8">
    <source>
        <dbReference type="PROSITE" id="PS50280"/>
    </source>
</evidence>
<organism evidence="10 11">
    <name type="scientific">Aphidius gifuensis</name>
    <name type="common">Parasitoid wasp</name>
    <dbReference type="NCBI Taxonomy" id="684658"/>
    <lineage>
        <taxon>Eukaryota</taxon>
        <taxon>Metazoa</taxon>
        <taxon>Ecdysozoa</taxon>
        <taxon>Arthropoda</taxon>
        <taxon>Hexapoda</taxon>
        <taxon>Insecta</taxon>
        <taxon>Pterygota</taxon>
        <taxon>Neoptera</taxon>
        <taxon>Endopterygota</taxon>
        <taxon>Hymenoptera</taxon>
        <taxon>Apocrita</taxon>
        <taxon>Ichneumonoidea</taxon>
        <taxon>Braconidae</taxon>
        <taxon>Aphidiinae</taxon>
        <taxon>Aphidius</taxon>
    </lineage>
</organism>
<dbReference type="InterPro" id="IPR002893">
    <property type="entry name" value="Znf_MYND"/>
</dbReference>
<evidence type="ECO:0000313" key="10">
    <source>
        <dbReference type="EMBL" id="KAF7995322.1"/>
    </source>
</evidence>
<evidence type="ECO:0000256" key="6">
    <source>
        <dbReference type="ARBA" id="ARBA00022833"/>
    </source>
</evidence>
<dbReference type="GO" id="GO:0008170">
    <property type="term" value="F:N-methyltransferase activity"/>
    <property type="evidence" value="ECO:0007669"/>
    <property type="project" value="UniProtKB-ARBA"/>
</dbReference>
<proteinExistence type="predicted"/>
<dbReference type="InterPro" id="IPR052097">
    <property type="entry name" value="SET-MYND_domain_protein"/>
</dbReference>
<dbReference type="Pfam" id="PF00856">
    <property type="entry name" value="SET"/>
    <property type="match status" value="1"/>
</dbReference>
<name>A0A834XZX8_APHGI</name>
<dbReference type="GO" id="GO:0005737">
    <property type="term" value="C:cytoplasm"/>
    <property type="evidence" value="ECO:0007669"/>
    <property type="project" value="TreeGrafter"/>
</dbReference>
<dbReference type="Gene3D" id="1.10.220.160">
    <property type="match status" value="1"/>
</dbReference>
<dbReference type="Proteomes" id="UP000639338">
    <property type="component" value="Unassembled WGS sequence"/>
</dbReference>
<dbReference type="Gene3D" id="1.25.40.10">
    <property type="entry name" value="Tetratricopeptide repeat domain"/>
    <property type="match status" value="2"/>
</dbReference>
<dbReference type="GO" id="GO:0042826">
    <property type="term" value="F:histone deacetylase binding"/>
    <property type="evidence" value="ECO:0007669"/>
    <property type="project" value="TreeGrafter"/>
</dbReference>
<dbReference type="InterPro" id="IPR011990">
    <property type="entry name" value="TPR-like_helical_dom_sf"/>
</dbReference>
<dbReference type="GO" id="GO:0008757">
    <property type="term" value="F:S-adenosylmethionine-dependent methyltransferase activity"/>
    <property type="evidence" value="ECO:0007669"/>
    <property type="project" value="UniProtKB-ARBA"/>
</dbReference>
<evidence type="ECO:0000256" key="7">
    <source>
        <dbReference type="PROSITE-ProRule" id="PRU00134"/>
    </source>
</evidence>
<dbReference type="InterPro" id="IPR001214">
    <property type="entry name" value="SET_dom"/>
</dbReference>
<feature type="domain" description="MYND-type" evidence="9">
    <location>
        <begin position="221"/>
        <end position="260"/>
    </location>
</feature>
<dbReference type="SMART" id="SM00028">
    <property type="entry name" value="TPR"/>
    <property type="match status" value="2"/>
</dbReference>
<gene>
    <name evidence="10" type="ORF">HCN44_006429</name>
</gene>
<dbReference type="GO" id="GO:0005634">
    <property type="term" value="C:nucleus"/>
    <property type="evidence" value="ECO:0007669"/>
    <property type="project" value="TreeGrafter"/>
</dbReference>
<evidence type="ECO:0008006" key="12">
    <source>
        <dbReference type="Google" id="ProtNLM"/>
    </source>
</evidence>
<evidence type="ECO:0000313" key="11">
    <source>
        <dbReference type="Proteomes" id="UP000639338"/>
    </source>
</evidence>
<dbReference type="SUPFAM" id="SSF82199">
    <property type="entry name" value="SET domain"/>
    <property type="match status" value="1"/>
</dbReference>